<proteinExistence type="predicted"/>
<organism evidence="3 4">
    <name type="scientific">Cannabis sativa</name>
    <name type="common">Hemp</name>
    <name type="synonym">Marijuana</name>
    <dbReference type="NCBI Taxonomy" id="3483"/>
    <lineage>
        <taxon>Eukaryota</taxon>
        <taxon>Viridiplantae</taxon>
        <taxon>Streptophyta</taxon>
        <taxon>Embryophyta</taxon>
        <taxon>Tracheophyta</taxon>
        <taxon>Spermatophyta</taxon>
        <taxon>Magnoliopsida</taxon>
        <taxon>eudicotyledons</taxon>
        <taxon>Gunneridae</taxon>
        <taxon>Pentapetalae</taxon>
        <taxon>rosids</taxon>
        <taxon>fabids</taxon>
        <taxon>Rosales</taxon>
        <taxon>Cannabaceae</taxon>
        <taxon>Cannabis</taxon>
    </lineage>
</organism>
<evidence type="ECO:0000313" key="4">
    <source>
        <dbReference type="Proteomes" id="UP000525078"/>
    </source>
</evidence>
<evidence type="ECO:0000313" key="3">
    <source>
        <dbReference type="EMBL" id="KAF4354816.1"/>
    </source>
</evidence>
<name>A0A7J6E8Z1_CANSA</name>
<feature type="compositionally biased region" description="Basic residues" evidence="1">
    <location>
        <begin position="213"/>
        <end position="241"/>
    </location>
</feature>
<reference evidence="3 4" key="1">
    <citation type="journal article" date="2020" name="bioRxiv">
        <title>Sequence and annotation of 42 cannabis genomes reveals extensive copy number variation in cannabinoid synthesis and pathogen resistance genes.</title>
        <authorList>
            <person name="Mckernan K.J."/>
            <person name="Helbert Y."/>
            <person name="Kane L.T."/>
            <person name="Ebling H."/>
            <person name="Zhang L."/>
            <person name="Liu B."/>
            <person name="Eaton Z."/>
            <person name="Mclaughlin S."/>
            <person name="Kingan S."/>
            <person name="Baybayan P."/>
            <person name="Concepcion G."/>
            <person name="Jordan M."/>
            <person name="Riva A."/>
            <person name="Barbazuk W."/>
            <person name="Harkins T."/>
        </authorList>
    </citation>
    <scope>NUCLEOTIDE SEQUENCE [LARGE SCALE GENOMIC DNA]</scope>
    <source>
        <strain evidence="4">cv. Jamaican Lion 4</strain>
        <tissue evidence="3">Leaf</tissue>
    </source>
</reference>
<keyword evidence="2" id="KW-0472">Membrane</keyword>
<dbReference type="Proteomes" id="UP000525078">
    <property type="component" value="Unassembled WGS sequence"/>
</dbReference>
<dbReference type="PANTHER" id="PTHR31852">
    <property type="entry name" value="LATE EMBRYOGENESIS ABUNDANT (LEA) HYDROXYPROLINE-RICH GLYCOPROTEIN FAMILY"/>
    <property type="match status" value="1"/>
</dbReference>
<protein>
    <recommendedName>
        <fullName evidence="5">Late embryogenesis abundant protein LEA-2 subgroup domain-containing protein</fullName>
    </recommendedName>
</protein>
<feature type="region of interest" description="Disordered" evidence="1">
    <location>
        <begin position="1"/>
        <end position="25"/>
    </location>
</feature>
<dbReference type="EMBL" id="JAATIP010000275">
    <property type="protein sequence ID" value="KAF4354816.1"/>
    <property type="molecule type" value="Genomic_DNA"/>
</dbReference>
<keyword evidence="2" id="KW-0812">Transmembrane</keyword>
<dbReference type="AlphaFoldDB" id="A0A7J6E8Z1"/>
<gene>
    <name evidence="3" type="ORF">F8388_018020</name>
</gene>
<evidence type="ECO:0000256" key="2">
    <source>
        <dbReference type="SAM" id="Phobius"/>
    </source>
</evidence>
<feature type="region of interest" description="Disordered" evidence="1">
    <location>
        <begin position="211"/>
        <end position="241"/>
    </location>
</feature>
<feature type="transmembrane region" description="Helical" evidence="2">
    <location>
        <begin position="37"/>
        <end position="60"/>
    </location>
</feature>
<evidence type="ECO:0000256" key="1">
    <source>
        <dbReference type="SAM" id="MobiDB-lite"/>
    </source>
</evidence>
<dbReference type="InterPro" id="IPR055301">
    <property type="entry name" value="Lea14-like_2"/>
</dbReference>
<accession>A0A7J6E8Z1</accession>
<keyword evidence="2" id="KW-1133">Transmembrane helix</keyword>
<evidence type="ECO:0008006" key="5">
    <source>
        <dbReference type="Google" id="ProtNLM"/>
    </source>
</evidence>
<comment type="caution">
    <text evidence="3">The sequence shown here is derived from an EMBL/GenBank/DDBJ whole genome shotgun (WGS) entry which is preliminary data.</text>
</comment>
<sequence>MGENKDEEYPLAKTNGGDQESGDLSTKELKRQKMKKIAKYVVAFLICVLITFIVLVFTLVKSPRVILLTNAHLQTLKTTTNTSSFDKSFSTQIRIKNTNFGPYKFEATTLNFTYGGATVAQVVIPKGKAKTMSTKTINNVIVRLSSTQLPNNVDQDSDELTLGILTLSSSMRMSGKVEVMSIMKKKKSIMVNCAITIDVALNKNVQSLQCSSKKSRKPMVLKPKKIKPKSQPKRKTITKKP</sequence>